<dbReference type="AlphaFoldDB" id="A0A0C1FJF3"/>
<dbReference type="InterPro" id="IPR023577">
    <property type="entry name" value="CYTH_domain"/>
</dbReference>
<feature type="domain" description="CYTH" evidence="2">
    <location>
        <begin position="2"/>
        <end position="149"/>
    </location>
</feature>
<protein>
    <submittedName>
        <fullName evidence="3">Adenylate cyclase</fullName>
    </submittedName>
</protein>
<dbReference type="InterPro" id="IPR012042">
    <property type="entry name" value="NeuTTM/CthTTM-like"/>
</dbReference>
<dbReference type="SMART" id="SM01118">
    <property type="entry name" value="CYTH"/>
    <property type="match status" value="1"/>
</dbReference>
<keyword evidence="4" id="KW-1185">Reference proteome</keyword>
<dbReference type="PANTHER" id="PTHR40114:SF1">
    <property type="entry name" value="SLR0698 PROTEIN"/>
    <property type="match status" value="1"/>
</dbReference>
<dbReference type="PANTHER" id="PTHR40114">
    <property type="entry name" value="SLR0698 PROTEIN"/>
    <property type="match status" value="1"/>
</dbReference>
<dbReference type="Gene3D" id="2.40.320.10">
    <property type="entry name" value="Hypothetical Protein Pfu-838710-001"/>
    <property type="match status" value="1"/>
</dbReference>
<dbReference type="PIRSF" id="PIRSF016487">
    <property type="entry name" value="CYTH_UCP016487"/>
    <property type="match status" value="1"/>
</dbReference>
<feature type="active site" description="Proton acceptor" evidence="1">
    <location>
        <position position="31"/>
    </location>
</feature>
<sequence length="156" mass="18293">MGKEIERKFLINQQKWDSLIKPAGKQFRQGYLLTDKDKTVRVRATETKGFLTIKGQTIGATRLEYEYEIPLSEAVELLDHFSQSELSKTRYEIVFEDKIWEVDVFSGRNEGLIVAEIELESETETFSLPDWVSHEVTEEEKYYNSNLTLSPYKDWI</sequence>
<dbReference type="RefSeq" id="WP_039479480.1">
    <property type="nucleotide sequence ID" value="NZ_JSYN01000025.1"/>
</dbReference>
<evidence type="ECO:0000259" key="2">
    <source>
        <dbReference type="PROSITE" id="PS51707"/>
    </source>
</evidence>
<organism evidence="3 4">
    <name type="scientific">Pedobacter kyungheensis</name>
    <dbReference type="NCBI Taxonomy" id="1069985"/>
    <lineage>
        <taxon>Bacteria</taxon>
        <taxon>Pseudomonadati</taxon>
        <taxon>Bacteroidota</taxon>
        <taxon>Sphingobacteriia</taxon>
        <taxon>Sphingobacteriales</taxon>
        <taxon>Sphingobacteriaceae</taxon>
        <taxon>Pedobacter</taxon>
    </lineage>
</organism>
<gene>
    <name evidence="3" type="ORF">OC25_19315</name>
</gene>
<accession>A0A0C1FJF3</accession>
<evidence type="ECO:0000256" key="1">
    <source>
        <dbReference type="PIRSR" id="PIRSR016487-1"/>
    </source>
</evidence>
<dbReference type="PROSITE" id="PS51707">
    <property type="entry name" value="CYTH"/>
    <property type="match status" value="1"/>
</dbReference>
<dbReference type="EMBL" id="JSYN01000025">
    <property type="protein sequence ID" value="KIA91928.1"/>
    <property type="molecule type" value="Genomic_DNA"/>
</dbReference>
<dbReference type="SUPFAM" id="SSF55154">
    <property type="entry name" value="CYTH-like phosphatases"/>
    <property type="match status" value="1"/>
</dbReference>
<proteinExistence type="predicted"/>
<reference evidence="3 4" key="1">
    <citation type="submission" date="2014-10" db="EMBL/GenBank/DDBJ databases">
        <title>Pedobacter Kyungheensis.</title>
        <authorList>
            <person name="Anderson B.M."/>
            <person name="Newman J.D."/>
        </authorList>
    </citation>
    <scope>NUCLEOTIDE SEQUENCE [LARGE SCALE GENOMIC DNA]</scope>
    <source>
        <strain evidence="3 4">KACC 16221</strain>
    </source>
</reference>
<name>A0A0C1FJF3_9SPHI</name>
<evidence type="ECO:0000313" key="3">
    <source>
        <dbReference type="EMBL" id="KIA91928.1"/>
    </source>
</evidence>
<dbReference type="InterPro" id="IPR033469">
    <property type="entry name" value="CYTH-like_dom_sf"/>
</dbReference>
<dbReference type="OrthoDB" id="9805588at2"/>
<dbReference type="Pfam" id="PF01928">
    <property type="entry name" value="CYTH"/>
    <property type="match status" value="1"/>
</dbReference>
<dbReference type="CDD" id="cd07891">
    <property type="entry name" value="CYTH-like_CthTTM-like_1"/>
    <property type="match status" value="1"/>
</dbReference>
<comment type="caution">
    <text evidence="3">The sequence shown here is derived from an EMBL/GenBank/DDBJ whole genome shotgun (WGS) entry which is preliminary data.</text>
</comment>
<evidence type="ECO:0000313" key="4">
    <source>
        <dbReference type="Proteomes" id="UP000031246"/>
    </source>
</evidence>
<dbReference type="Proteomes" id="UP000031246">
    <property type="component" value="Unassembled WGS sequence"/>
</dbReference>